<reference evidence="2 3" key="1">
    <citation type="submission" date="2023-04" db="EMBL/GenBank/DDBJ databases">
        <title>Antarctic isolates genomes.</title>
        <authorList>
            <person name="Dimov S.G."/>
        </authorList>
    </citation>
    <scope>NUCLEOTIDE SEQUENCE [LARGE SCALE GENOMIC DNA]</scope>
    <source>
        <strain evidence="2 3">AL19</strain>
    </source>
</reference>
<comment type="caution">
    <text evidence="2">The sequence shown here is derived from an EMBL/GenBank/DDBJ whole genome shotgun (WGS) entry which is preliminary data.</text>
</comment>
<keyword evidence="1" id="KW-0732">Signal</keyword>
<feature type="chain" id="PRO_5045604692" evidence="1">
    <location>
        <begin position="27"/>
        <end position="238"/>
    </location>
</feature>
<accession>A0ABT6R5M6</accession>
<name>A0ABT6R5M6_9BACL</name>
<sequence>MLNVICKWSVMIGLTTSIIFSGTADAATKQEKQVTTQFTKYKAGMTISEFAKIRYGKSYKKHLTKTNGRTVLKEKPIKEETSEQAKFLYYGIYDRKAESPENPMIFLFTVKPQKNVYRLTLKSLEVTAKNPMHVRQSDKQLKRGKQIEFGMTEQQLDKVLTRKGLGDWTNWTVMDFSHTLSERDMDTLRLGQGKNKTYIFQTNDPNERLLVEMTFDPNEKTYRISGFETVSSNQVINQ</sequence>
<dbReference type="Proteomes" id="UP001243286">
    <property type="component" value="Unassembled WGS sequence"/>
</dbReference>
<organism evidence="2 3">
    <name type="scientific">Exiguobacterium antarcticum</name>
    <dbReference type="NCBI Taxonomy" id="132920"/>
    <lineage>
        <taxon>Bacteria</taxon>
        <taxon>Bacillati</taxon>
        <taxon>Bacillota</taxon>
        <taxon>Bacilli</taxon>
        <taxon>Bacillales</taxon>
        <taxon>Bacillales Family XII. Incertae Sedis</taxon>
        <taxon>Exiguobacterium</taxon>
    </lineage>
</organism>
<evidence type="ECO:0000256" key="1">
    <source>
        <dbReference type="SAM" id="SignalP"/>
    </source>
</evidence>
<feature type="signal peptide" evidence="1">
    <location>
        <begin position="1"/>
        <end position="26"/>
    </location>
</feature>
<dbReference type="RefSeq" id="WP_282357254.1">
    <property type="nucleotide sequence ID" value="NZ_JASBQV010000034.1"/>
</dbReference>
<gene>
    <name evidence="2" type="ORF">QK289_14680</name>
</gene>
<evidence type="ECO:0000313" key="2">
    <source>
        <dbReference type="EMBL" id="MDI3236256.1"/>
    </source>
</evidence>
<dbReference type="EMBL" id="JASBQV010000034">
    <property type="protein sequence ID" value="MDI3236256.1"/>
    <property type="molecule type" value="Genomic_DNA"/>
</dbReference>
<evidence type="ECO:0000313" key="3">
    <source>
        <dbReference type="Proteomes" id="UP001243286"/>
    </source>
</evidence>
<proteinExistence type="predicted"/>
<keyword evidence="3" id="KW-1185">Reference proteome</keyword>
<protein>
    <submittedName>
        <fullName evidence="2">Uncharacterized protein</fullName>
    </submittedName>
</protein>